<dbReference type="Gene3D" id="3.90.105.20">
    <property type="match status" value="1"/>
</dbReference>
<name>A0A5B8MQ71_9CHLO</name>
<feature type="domain" description="Large ribosomal subunit protein uL10-like insertion" evidence="7">
    <location>
        <begin position="113"/>
        <end position="182"/>
    </location>
</feature>
<accession>A0A5B8MQ71</accession>
<dbReference type="OrthoDB" id="10259902at2759"/>
<evidence type="ECO:0000256" key="1">
    <source>
        <dbReference type="ARBA" id="ARBA00002200"/>
    </source>
</evidence>
<keyword evidence="3 5" id="KW-0689">Ribosomal protein</keyword>
<keyword evidence="9" id="KW-1185">Reference proteome</keyword>
<comment type="function">
    <text evidence="1 5">Ribosomal protein P0 is the functional equivalent of E.coli protein L10.</text>
</comment>
<reference evidence="8 9" key="1">
    <citation type="submission" date="2018-07" db="EMBL/GenBank/DDBJ databases">
        <title>The complete nuclear genome of the prasinophyte Chloropicon primus (CCMP1205).</title>
        <authorList>
            <person name="Pombert J.-F."/>
            <person name="Otis C."/>
            <person name="Turmel M."/>
            <person name="Lemieux C."/>
        </authorList>
    </citation>
    <scope>NUCLEOTIDE SEQUENCE [LARGE SCALE GENOMIC DNA]</scope>
    <source>
        <strain evidence="8 9">CCMP1205</strain>
    </source>
</reference>
<dbReference type="GO" id="GO:0002181">
    <property type="term" value="P:cytoplasmic translation"/>
    <property type="evidence" value="ECO:0007669"/>
    <property type="project" value="TreeGrafter"/>
</dbReference>
<feature type="compositionally biased region" description="Acidic residues" evidence="6">
    <location>
        <begin position="296"/>
        <end position="307"/>
    </location>
</feature>
<dbReference type="Pfam" id="PF17777">
    <property type="entry name" value="RL10P_insert"/>
    <property type="match status" value="1"/>
</dbReference>
<dbReference type="InterPro" id="IPR050323">
    <property type="entry name" value="Ribosomal_protein_uL10"/>
</dbReference>
<dbReference type="PANTHER" id="PTHR45699">
    <property type="entry name" value="60S ACIDIC RIBOSOMAL PROTEIN P0"/>
    <property type="match status" value="1"/>
</dbReference>
<dbReference type="InterPro" id="IPR043164">
    <property type="entry name" value="Ribosomal_uL10-like_insert_sf"/>
</dbReference>
<gene>
    <name evidence="8" type="ORF">A3770_07p46820</name>
</gene>
<sequence length="313" mass="33516">MPSAARLEKKEQFAQKIFDMLDTYSSGFIVHADNVSSKQFMDIRRGIRDTSAVLMGKNTMVRRAFRVYAEKNDKPFWNEVAALLVGNVGVVLTNAPLIDIKDEIAKYKVGAPAKAGSIAPVDVICPAGGTGLDPSQTSFFQALSIPTKINRGAVEILSDVKVITEGDKVGASEAALLAKLNIKPFAYGLVLQHVFENESIYSPKVLDITDDDLLASFQAGLNNINSVALETGVPTLSSVPHSIINAYKKVLSVALATEYSFPLADKVKEILENPEAFAAAAAAAAPAAAAAKEEAKEESEEESDDDMGFSLFD</sequence>
<dbReference type="GO" id="GO:0000027">
    <property type="term" value="P:ribosomal large subunit assembly"/>
    <property type="evidence" value="ECO:0007669"/>
    <property type="project" value="TreeGrafter"/>
</dbReference>
<evidence type="ECO:0000256" key="2">
    <source>
        <dbReference type="ARBA" id="ARBA00008889"/>
    </source>
</evidence>
<dbReference type="PANTHER" id="PTHR45699:SF3">
    <property type="entry name" value="LARGE RIBOSOMAL SUBUNIT PROTEIN UL10"/>
    <property type="match status" value="1"/>
</dbReference>
<comment type="similarity">
    <text evidence="2 5">Belongs to the universal ribosomal protein uL10 family.</text>
</comment>
<evidence type="ECO:0000256" key="6">
    <source>
        <dbReference type="SAM" id="MobiDB-lite"/>
    </source>
</evidence>
<dbReference type="InterPro" id="IPR030670">
    <property type="entry name" value="uL10_eukaryotes"/>
</dbReference>
<dbReference type="InterPro" id="IPR001790">
    <property type="entry name" value="Ribosomal_uL10"/>
</dbReference>
<proteinExistence type="inferred from homology"/>
<dbReference type="Proteomes" id="UP000316726">
    <property type="component" value="Chromosome 7"/>
</dbReference>
<dbReference type="GO" id="GO:0003735">
    <property type="term" value="F:structural constituent of ribosome"/>
    <property type="evidence" value="ECO:0007669"/>
    <property type="project" value="TreeGrafter"/>
</dbReference>
<dbReference type="PIRSF" id="PIRSF039087">
    <property type="entry name" value="L10E"/>
    <property type="match status" value="1"/>
</dbReference>
<evidence type="ECO:0000256" key="3">
    <source>
        <dbReference type="ARBA" id="ARBA00022980"/>
    </source>
</evidence>
<evidence type="ECO:0000313" key="8">
    <source>
        <dbReference type="EMBL" id="QDZ22164.1"/>
    </source>
</evidence>
<evidence type="ECO:0000259" key="7">
    <source>
        <dbReference type="Pfam" id="PF17777"/>
    </source>
</evidence>
<dbReference type="AlphaFoldDB" id="A0A5B8MQ71"/>
<dbReference type="EMBL" id="CP031040">
    <property type="protein sequence ID" value="QDZ22164.1"/>
    <property type="molecule type" value="Genomic_DNA"/>
</dbReference>
<dbReference type="Gene3D" id="3.30.70.1730">
    <property type="match status" value="1"/>
</dbReference>
<protein>
    <recommendedName>
        <fullName evidence="5">60S acidic ribosomal protein P0</fullName>
    </recommendedName>
</protein>
<dbReference type="Pfam" id="PF00466">
    <property type="entry name" value="Ribosomal_L10"/>
    <property type="match status" value="1"/>
</dbReference>
<keyword evidence="4 5" id="KW-0687">Ribonucleoprotein</keyword>
<dbReference type="GO" id="GO:0022625">
    <property type="term" value="C:cytosolic large ribosomal subunit"/>
    <property type="evidence" value="ECO:0007669"/>
    <property type="project" value="TreeGrafter"/>
</dbReference>
<dbReference type="Pfam" id="PF00428">
    <property type="entry name" value="Ribosomal_60s"/>
    <property type="match status" value="1"/>
</dbReference>
<dbReference type="InterPro" id="IPR040637">
    <property type="entry name" value="Ribosomal_uL10-like_insert"/>
</dbReference>
<evidence type="ECO:0000256" key="5">
    <source>
        <dbReference type="PIRNR" id="PIRNR039087"/>
    </source>
</evidence>
<dbReference type="FunFam" id="3.90.105.20:FF:000001">
    <property type="entry name" value="60S acidic ribosomal protein P0"/>
    <property type="match status" value="1"/>
</dbReference>
<dbReference type="GO" id="GO:0070180">
    <property type="term" value="F:large ribosomal subunit rRNA binding"/>
    <property type="evidence" value="ECO:0007669"/>
    <property type="project" value="TreeGrafter"/>
</dbReference>
<dbReference type="InterPro" id="IPR043141">
    <property type="entry name" value="Ribosomal_uL10-like_sf"/>
</dbReference>
<feature type="region of interest" description="Disordered" evidence="6">
    <location>
        <begin position="289"/>
        <end position="313"/>
    </location>
</feature>
<dbReference type="STRING" id="1764295.A0A5B8MQ71"/>
<organism evidence="8 9">
    <name type="scientific">Chloropicon primus</name>
    <dbReference type="NCBI Taxonomy" id="1764295"/>
    <lineage>
        <taxon>Eukaryota</taxon>
        <taxon>Viridiplantae</taxon>
        <taxon>Chlorophyta</taxon>
        <taxon>Chloropicophyceae</taxon>
        <taxon>Chloropicales</taxon>
        <taxon>Chloropicaceae</taxon>
        <taxon>Chloropicon</taxon>
    </lineage>
</organism>
<evidence type="ECO:0000313" key="9">
    <source>
        <dbReference type="Proteomes" id="UP000316726"/>
    </source>
</evidence>
<dbReference type="SUPFAM" id="SSF160369">
    <property type="entry name" value="Ribosomal protein L10-like"/>
    <property type="match status" value="1"/>
</dbReference>
<evidence type="ECO:0000256" key="4">
    <source>
        <dbReference type="ARBA" id="ARBA00023274"/>
    </source>
</evidence>
<dbReference type="CDD" id="cd05795">
    <property type="entry name" value="Ribosomal_P0_L10e"/>
    <property type="match status" value="1"/>
</dbReference>